<evidence type="ECO:0008006" key="3">
    <source>
        <dbReference type="Google" id="ProtNLM"/>
    </source>
</evidence>
<dbReference type="SUPFAM" id="SSF48576">
    <property type="entry name" value="Terpenoid synthases"/>
    <property type="match status" value="1"/>
</dbReference>
<dbReference type="PANTHER" id="PTHR12001:SF86">
    <property type="entry name" value="GERANYLGERANYL DIPHOSPHATE SYNTHASE"/>
    <property type="match status" value="1"/>
</dbReference>
<proteinExistence type="predicted"/>
<sequence length="152" mass="16308">MGGGGSALGASFGDGTSARIERLRAFGEYLGLAFQHVDDLLGIWGDPHTTGKPVHSDLRSRKKTLPVLAALNTTGPVAEQLRALYHREHPLSPRELARVAELVELAGGKQFSTDEADRLLSLALAELTVADAEPRAASELAELARTSTRRDR</sequence>
<reference evidence="1 2" key="1">
    <citation type="submission" date="2017-08" db="EMBL/GenBank/DDBJ databases">
        <title>The complete genome sequence of moderately halophilic actinomycete Actinopolyspora erythraea YIM 90600, the producer of novel erythromycin, novel actinopolysporins A-C and tubercidin.</title>
        <authorList>
            <person name="Yin M."/>
            <person name="Tang S."/>
        </authorList>
    </citation>
    <scope>NUCLEOTIDE SEQUENCE [LARGE SCALE GENOMIC DNA]</scope>
    <source>
        <strain evidence="1 2">YIM 90600</strain>
    </source>
</reference>
<dbReference type="GO" id="GO:0008299">
    <property type="term" value="P:isoprenoid biosynthetic process"/>
    <property type="evidence" value="ECO:0007669"/>
    <property type="project" value="InterPro"/>
</dbReference>
<dbReference type="AlphaFoldDB" id="A0A223RS13"/>
<dbReference type="Pfam" id="PF00348">
    <property type="entry name" value="polyprenyl_synt"/>
    <property type="match status" value="1"/>
</dbReference>
<name>A0A223RS13_9ACTN</name>
<organism evidence="1 2">
    <name type="scientific">Actinopolyspora erythraea</name>
    <dbReference type="NCBI Taxonomy" id="414996"/>
    <lineage>
        <taxon>Bacteria</taxon>
        <taxon>Bacillati</taxon>
        <taxon>Actinomycetota</taxon>
        <taxon>Actinomycetes</taxon>
        <taxon>Actinopolysporales</taxon>
        <taxon>Actinopolysporaceae</taxon>
        <taxon>Actinopolyspora</taxon>
    </lineage>
</organism>
<dbReference type="GO" id="GO:0004659">
    <property type="term" value="F:prenyltransferase activity"/>
    <property type="evidence" value="ECO:0007669"/>
    <property type="project" value="InterPro"/>
</dbReference>
<dbReference type="Gene3D" id="1.10.600.10">
    <property type="entry name" value="Farnesyl Diphosphate Synthase"/>
    <property type="match status" value="1"/>
</dbReference>
<evidence type="ECO:0000313" key="2">
    <source>
        <dbReference type="Proteomes" id="UP000215043"/>
    </source>
</evidence>
<protein>
    <recommendedName>
        <fullName evidence="3">Polyprenyl synthetase family protein</fullName>
    </recommendedName>
</protein>
<evidence type="ECO:0000313" key="1">
    <source>
        <dbReference type="EMBL" id="ASU78649.1"/>
    </source>
</evidence>
<gene>
    <name evidence="1" type="ORF">CDG81_10605</name>
</gene>
<dbReference type="Proteomes" id="UP000215043">
    <property type="component" value="Chromosome"/>
</dbReference>
<dbReference type="OrthoDB" id="4497239at2"/>
<dbReference type="InterPro" id="IPR008949">
    <property type="entry name" value="Isoprenoid_synthase_dom_sf"/>
</dbReference>
<dbReference type="InterPro" id="IPR000092">
    <property type="entry name" value="Polyprenyl_synt"/>
</dbReference>
<dbReference type="PANTHER" id="PTHR12001">
    <property type="entry name" value="GERANYLGERANYL PYROPHOSPHATE SYNTHASE"/>
    <property type="match status" value="1"/>
</dbReference>
<accession>A0A223RS13</accession>
<dbReference type="EMBL" id="CP022752">
    <property type="protein sequence ID" value="ASU78649.1"/>
    <property type="molecule type" value="Genomic_DNA"/>
</dbReference>
<dbReference type="KEGG" id="aey:CDG81_10605"/>
<dbReference type="RefSeq" id="WP_052428089.1">
    <property type="nucleotide sequence ID" value="NZ_CP022752.1"/>
</dbReference>